<dbReference type="PANTHER" id="PTHR32054:SF4">
    <property type="entry name" value="OS07G0677900 PROTEIN"/>
    <property type="match status" value="1"/>
</dbReference>
<evidence type="ECO:0000313" key="4">
    <source>
        <dbReference type="EMBL" id="PKA64845.1"/>
    </source>
</evidence>
<dbReference type="Proteomes" id="UP000236161">
    <property type="component" value="Unassembled WGS sequence"/>
</dbReference>
<dbReference type="GO" id="GO:0009903">
    <property type="term" value="P:chloroplast avoidance movement"/>
    <property type="evidence" value="ECO:0007669"/>
    <property type="project" value="TreeGrafter"/>
</dbReference>
<evidence type="ECO:0000256" key="3">
    <source>
        <dbReference type="SAM" id="Coils"/>
    </source>
</evidence>
<keyword evidence="2 3" id="KW-0175">Coiled coil</keyword>
<dbReference type="GO" id="GO:0009904">
    <property type="term" value="P:chloroplast accumulation movement"/>
    <property type="evidence" value="ECO:0007669"/>
    <property type="project" value="TreeGrafter"/>
</dbReference>
<dbReference type="PANTHER" id="PTHR32054">
    <property type="entry name" value="HEAVY CHAIN, PUTATIVE, EXPRESSED-RELATED-RELATED"/>
    <property type="match status" value="1"/>
</dbReference>
<dbReference type="STRING" id="1088818.A0A2I0BAM9"/>
<keyword evidence="5" id="KW-1185">Reference proteome</keyword>
<dbReference type="InterPro" id="IPR008545">
    <property type="entry name" value="Web"/>
</dbReference>
<accession>A0A2I0BAM9</accession>
<dbReference type="Gene3D" id="1.20.5.170">
    <property type="match status" value="1"/>
</dbReference>
<gene>
    <name evidence="4" type="ORF">AXF42_Ash011447</name>
</gene>
<dbReference type="EMBL" id="KZ451899">
    <property type="protein sequence ID" value="PKA64845.1"/>
    <property type="molecule type" value="Genomic_DNA"/>
</dbReference>
<proteinExistence type="inferred from homology"/>
<evidence type="ECO:0000256" key="2">
    <source>
        <dbReference type="ARBA" id="ARBA00023054"/>
    </source>
</evidence>
<evidence type="ECO:0000313" key="5">
    <source>
        <dbReference type="Proteomes" id="UP000236161"/>
    </source>
</evidence>
<dbReference type="Pfam" id="PF05701">
    <property type="entry name" value="WEMBL"/>
    <property type="match status" value="1"/>
</dbReference>
<dbReference type="AlphaFoldDB" id="A0A2I0BAM9"/>
<sequence>MLDAVRIVLREECGAGSKPSSALTSAQRSTPVGRAVVDTSAQFQTVKDAAARFGGCALEKSKLKQLIPLHQNFEFDHDVELMKMEQQTVSLEREVIMKERVNLAILNELEMMKRFMNDLKCKLPMEAFNLIPVSKRTNSGSMYFNLHAIRDNKRLSLKNIQTNARSVALCKPTRQSPVLILMELNQAKMNLNQTTGGLAGMRASVEHLKVKIAEERAMIEKTQERLRSNSAKIKSLEEELRKTTMELELLKAAESKRQENSEDILSRITKLSLETKKFRNVTEASKTEIDKLVVDIKQTRASIAAMSYHYSEATKLKNSRMITLSVAEYSQLIRKAHEADKKFKVKVEAFMAQVREVSRSKLNLQLKLEETMSEVKTRREALKEALEREETMNRLRLTAEDELHVWKSKQIKKRFLVEKSAKFKNSRSNPNIVETQLLDLNGMSLVTASKPRTLCIGQILSMKLMSPEDLEKEVKLRTSGRQSVPLGQLLSQRSHQMSPSRINENKSCIKFAANRSKAGSIHLSLLWAKQNKSRKNRRQGWSLHTDCRALVL</sequence>
<comment type="similarity">
    <text evidence="1">Belongs to the WEB family.</text>
</comment>
<name>A0A2I0BAM9_9ASPA</name>
<feature type="coiled-coil region" evidence="3">
    <location>
        <begin position="365"/>
        <end position="392"/>
    </location>
</feature>
<protein>
    <submittedName>
        <fullName evidence="4">WEB family protein</fullName>
    </submittedName>
</protein>
<dbReference type="GO" id="GO:0005829">
    <property type="term" value="C:cytosol"/>
    <property type="evidence" value="ECO:0007669"/>
    <property type="project" value="TreeGrafter"/>
</dbReference>
<feature type="coiled-coil region" evidence="3">
    <location>
        <begin position="205"/>
        <end position="253"/>
    </location>
</feature>
<organism evidence="4 5">
    <name type="scientific">Apostasia shenzhenica</name>
    <dbReference type="NCBI Taxonomy" id="1088818"/>
    <lineage>
        <taxon>Eukaryota</taxon>
        <taxon>Viridiplantae</taxon>
        <taxon>Streptophyta</taxon>
        <taxon>Embryophyta</taxon>
        <taxon>Tracheophyta</taxon>
        <taxon>Spermatophyta</taxon>
        <taxon>Magnoliopsida</taxon>
        <taxon>Liliopsida</taxon>
        <taxon>Asparagales</taxon>
        <taxon>Orchidaceae</taxon>
        <taxon>Apostasioideae</taxon>
        <taxon>Apostasia</taxon>
    </lineage>
</organism>
<evidence type="ECO:0000256" key="1">
    <source>
        <dbReference type="ARBA" id="ARBA00005485"/>
    </source>
</evidence>
<dbReference type="OrthoDB" id="649232at2759"/>
<reference evidence="4 5" key="1">
    <citation type="journal article" date="2017" name="Nature">
        <title>The Apostasia genome and the evolution of orchids.</title>
        <authorList>
            <person name="Zhang G.Q."/>
            <person name="Liu K.W."/>
            <person name="Li Z."/>
            <person name="Lohaus R."/>
            <person name="Hsiao Y.Y."/>
            <person name="Niu S.C."/>
            <person name="Wang J.Y."/>
            <person name="Lin Y.C."/>
            <person name="Xu Q."/>
            <person name="Chen L.J."/>
            <person name="Yoshida K."/>
            <person name="Fujiwara S."/>
            <person name="Wang Z.W."/>
            <person name="Zhang Y.Q."/>
            <person name="Mitsuda N."/>
            <person name="Wang M."/>
            <person name="Liu G.H."/>
            <person name="Pecoraro L."/>
            <person name="Huang H.X."/>
            <person name="Xiao X.J."/>
            <person name="Lin M."/>
            <person name="Wu X.Y."/>
            <person name="Wu W.L."/>
            <person name="Chen Y.Y."/>
            <person name="Chang S.B."/>
            <person name="Sakamoto S."/>
            <person name="Ohme-Takagi M."/>
            <person name="Yagi M."/>
            <person name="Zeng S.J."/>
            <person name="Shen C.Y."/>
            <person name="Yeh C.M."/>
            <person name="Luo Y.B."/>
            <person name="Tsai W.C."/>
            <person name="Van de Peer Y."/>
            <person name="Liu Z.J."/>
        </authorList>
    </citation>
    <scope>NUCLEOTIDE SEQUENCE [LARGE SCALE GENOMIC DNA]</scope>
    <source>
        <strain evidence="5">cv. Shenzhen</strain>
        <tissue evidence="4">Stem</tissue>
    </source>
</reference>